<accession>A0ACC3T7E2</accession>
<proteinExistence type="predicted"/>
<comment type="caution">
    <text evidence="1">The sequence shown here is derived from an EMBL/GenBank/DDBJ whole genome shotgun (WGS) entry which is preliminary data.</text>
</comment>
<evidence type="ECO:0000313" key="1">
    <source>
        <dbReference type="EMBL" id="KAK9239625.1"/>
    </source>
</evidence>
<protein>
    <submittedName>
        <fullName evidence="1">Uncharacterized protein</fullName>
    </submittedName>
</protein>
<evidence type="ECO:0000313" key="2">
    <source>
        <dbReference type="Proteomes" id="UP001433508"/>
    </source>
</evidence>
<dbReference type="EMBL" id="MU971345">
    <property type="protein sequence ID" value="KAK9239625.1"/>
    <property type="molecule type" value="Genomic_DNA"/>
</dbReference>
<name>A0ACC3T7E2_LIPKO</name>
<organism evidence="1 2">
    <name type="scientific">Lipomyces kononenkoae</name>
    <name type="common">Yeast</name>
    <dbReference type="NCBI Taxonomy" id="34357"/>
    <lineage>
        <taxon>Eukaryota</taxon>
        <taxon>Fungi</taxon>
        <taxon>Dikarya</taxon>
        <taxon>Ascomycota</taxon>
        <taxon>Saccharomycotina</taxon>
        <taxon>Lipomycetes</taxon>
        <taxon>Lipomycetales</taxon>
        <taxon>Lipomycetaceae</taxon>
        <taxon>Lipomyces</taxon>
    </lineage>
</organism>
<sequence length="454" mass="50876">MPSLLSLPNEILLQIYGGFRGSDFYGSVLVNKHLNGLLTVEMYRHLKLFLPKCGPSCSDERDPCGPDEDTDFWDSDEGLVDLFENFSVDNDVSALHDNSLAGDSLLNDAPLRNPSSERYRKGSGALLKRTFKENPQLASFVKFLTVVGHDLQPDDITSTEDGMTEFPMPPDAAFRGVRNLLRQLTNLECLAFQGDSAQLSAFIYSVPKTITSLSLERLSRLQFGDIYMFRQLRRLTIRAPQVNDDTINGSGSIILSKSVVWETLYAIRMLLEQNSCTLEELVLGSWNFDMLFQGYVPVLPRLKCLAIELAPPADTSKDANDTPGQGTGNDMFVHNNITSTSPLLHHQHPPQSLQGAQWPWLAEIVSSVRTSLKVYVSCTQPHTADETVLYLMTKSIDWKSLNKLEGGRRVKRKSKFRGHRLCNVIDWTTGEIASATVLMELSIRRHRMSNYAGK</sequence>
<reference evidence="2" key="1">
    <citation type="journal article" date="2024" name="Front. Bioeng. Biotechnol.">
        <title>Genome-scale model development and genomic sequencing of the oleaginous clade Lipomyces.</title>
        <authorList>
            <person name="Czajka J.J."/>
            <person name="Han Y."/>
            <person name="Kim J."/>
            <person name="Mondo S.J."/>
            <person name="Hofstad B.A."/>
            <person name="Robles A."/>
            <person name="Haridas S."/>
            <person name="Riley R."/>
            <person name="LaButti K."/>
            <person name="Pangilinan J."/>
            <person name="Andreopoulos W."/>
            <person name="Lipzen A."/>
            <person name="Yan J."/>
            <person name="Wang M."/>
            <person name="Ng V."/>
            <person name="Grigoriev I.V."/>
            <person name="Spatafora J.W."/>
            <person name="Magnuson J.K."/>
            <person name="Baker S.E."/>
            <person name="Pomraning K.R."/>
        </authorList>
    </citation>
    <scope>NUCLEOTIDE SEQUENCE [LARGE SCALE GENOMIC DNA]</scope>
    <source>
        <strain evidence="2">CBS 7786</strain>
    </source>
</reference>
<keyword evidence="2" id="KW-1185">Reference proteome</keyword>
<dbReference type="Proteomes" id="UP001433508">
    <property type="component" value="Unassembled WGS sequence"/>
</dbReference>
<gene>
    <name evidence="1" type="ORF">V1525DRAFT_397942</name>
</gene>